<proteinExistence type="predicted"/>
<evidence type="ECO:0000313" key="1">
    <source>
        <dbReference type="EMBL" id="CAG9831280.1"/>
    </source>
</evidence>
<dbReference type="Proteomes" id="UP001153709">
    <property type="component" value="Chromosome 3"/>
</dbReference>
<reference evidence="1" key="1">
    <citation type="submission" date="2022-01" db="EMBL/GenBank/DDBJ databases">
        <authorList>
            <person name="King R."/>
        </authorList>
    </citation>
    <scope>NUCLEOTIDE SEQUENCE</scope>
</reference>
<dbReference type="EMBL" id="OU898278">
    <property type="protein sequence ID" value="CAG9831280.1"/>
    <property type="molecule type" value="Genomic_DNA"/>
</dbReference>
<evidence type="ECO:0000313" key="2">
    <source>
        <dbReference type="Proteomes" id="UP001153709"/>
    </source>
</evidence>
<protein>
    <submittedName>
        <fullName evidence="1">Uncharacterized protein</fullName>
    </submittedName>
</protein>
<dbReference type="AlphaFoldDB" id="A0A9N9SX63"/>
<organism evidence="1 2">
    <name type="scientific">Diabrotica balteata</name>
    <name type="common">Banded cucumber beetle</name>
    <dbReference type="NCBI Taxonomy" id="107213"/>
    <lineage>
        <taxon>Eukaryota</taxon>
        <taxon>Metazoa</taxon>
        <taxon>Ecdysozoa</taxon>
        <taxon>Arthropoda</taxon>
        <taxon>Hexapoda</taxon>
        <taxon>Insecta</taxon>
        <taxon>Pterygota</taxon>
        <taxon>Neoptera</taxon>
        <taxon>Endopterygota</taxon>
        <taxon>Coleoptera</taxon>
        <taxon>Polyphaga</taxon>
        <taxon>Cucujiformia</taxon>
        <taxon>Chrysomeloidea</taxon>
        <taxon>Chrysomelidae</taxon>
        <taxon>Galerucinae</taxon>
        <taxon>Diabroticina</taxon>
        <taxon>Diabroticites</taxon>
        <taxon>Diabrotica</taxon>
    </lineage>
</organism>
<gene>
    <name evidence="1" type="ORF">DIABBA_LOCUS4885</name>
</gene>
<name>A0A9N9SX63_DIABA</name>
<sequence>MYPNIIVWHCMNHTLELALSDAVDEVWAVNHFQIFMGRIYFINSKSPKNQRELSECALKLIQQLQKIGKVLGTR</sequence>
<keyword evidence="2" id="KW-1185">Reference proteome</keyword>
<dbReference type="OrthoDB" id="6744003at2759"/>
<accession>A0A9N9SX63</accession>